<gene>
    <name evidence="5" type="primary">ssb</name>
    <name evidence="5" type="ORF">DXB93_04430</name>
</gene>
<dbReference type="GO" id="GO:0006260">
    <property type="term" value="P:DNA replication"/>
    <property type="evidence" value="ECO:0007669"/>
    <property type="project" value="InterPro"/>
</dbReference>
<comment type="caution">
    <text evidence="2">Lacks conserved residue(s) required for the propagation of feature annotation.</text>
</comment>
<evidence type="ECO:0000256" key="2">
    <source>
        <dbReference type="HAMAP-Rule" id="MF_00984"/>
    </source>
</evidence>
<protein>
    <recommendedName>
        <fullName evidence="2 3">Single-stranded DNA-binding protein</fullName>
        <shortName evidence="2">SSB</shortName>
    </recommendedName>
</protein>
<organism evidence="5 6">
    <name type="scientific">Thomasclavelia ramosa</name>
    <dbReference type="NCBI Taxonomy" id="1547"/>
    <lineage>
        <taxon>Bacteria</taxon>
        <taxon>Bacillati</taxon>
        <taxon>Bacillota</taxon>
        <taxon>Erysipelotrichia</taxon>
        <taxon>Erysipelotrichales</taxon>
        <taxon>Coprobacillaceae</taxon>
        <taxon>Thomasclavelia</taxon>
    </lineage>
</organism>
<evidence type="ECO:0000256" key="4">
    <source>
        <dbReference type="SAM" id="MobiDB-lite"/>
    </source>
</evidence>
<dbReference type="PIRSF" id="PIRSF002070">
    <property type="entry name" value="SSB"/>
    <property type="match status" value="1"/>
</dbReference>
<evidence type="ECO:0000313" key="5">
    <source>
        <dbReference type="EMBL" id="RGD86432.1"/>
    </source>
</evidence>
<dbReference type="InterPro" id="IPR012340">
    <property type="entry name" value="NA-bd_OB-fold"/>
</dbReference>
<dbReference type="Pfam" id="PF00436">
    <property type="entry name" value="SSB"/>
    <property type="match status" value="1"/>
</dbReference>
<dbReference type="PANTHER" id="PTHR10302">
    <property type="entry name" value="SINGLE-STRANDED DNA-BINDING PROTEIN"/>
    <property type="match status" value="1"/>
</dbReference>
<name>A0A3E3EFM6_9FIRM</name>
<accession>A0A3E3EFM6</accession>
<dbReference type="GO" id="GO:0003697">
    <property type="term" value="F:single-stranded DNA binding"/>
    <property type="evidence" value="ECO:0007669"/>
    <property type="project" value="UniProtKB-UniRule"/>
</dbReference>
<dbReference type="Proteomes" id="UP000261032">
    <property type="component" value="Unassembled WGS sequence"/>
</dbReference>
<keyword evidence="1 2" id="KW-0238">DNA-binding</keyword>
<comment type="subunit">
    <text evidence="2">Homotetramer.</text>
</comment>
<dbReference type="PROSITE" id="PS50935">
    <property type="entry name" value="SSB"/>
    <property type="match status" value="1"/>
</dbReference>
<feature type="compositionally biased region" description="Polar residues" evidence="4">
    <location>
        <begin position="109"/>
        <end position="122"/>
    </location>
</feature>
<dbReference type="CDD" id="cd04496">
    <property type="entry name" value="SSB_OBF"/>
    <property type="match status" value="1"/>
</dbReference>
<dbReference type="Gene3D" id="2.40.50.140">
    <property type="entry name" value="Nucleic acid-binding proteins"/>
    <property type="match status" value="1"/>
</dbReference>
<evidence type="ECO:0000256" key="1">
    <source>
        <dbReference type="ARBA" id="ARBA00023125"/>
    </source>
</evidence>
<proteinExistence type="inferred from homology"/>
<dbReference type="InterPro" id="IPR011344">
    <property type="entry name" value="ssDNA-bd"/>
</dbReference>
<evidence type="ECO:0000256" key="3">
    <source>
        <dbReference type="PIRNR" id="PIRNR002070"/>
    </source>
</evidence>
<dbReference type="EMBL" id="QUSL01000005">
    <property type="protein sequence ID" value="RGD86432.1"/>
    <property type="molecule type" value="Genomic_DNA"/>
</dbReference>
<sequence>MINRVILVGRLTKDPILKKVPSGDSVAEFTLAVNRKYGTQQADYIKCIVWRKMAENVYKYCSKGSTVGIEGKLQSRSYDNTQGHKVYVVEVICDLVTFINTKKSESQHTEGSNCQSDMSISSEIKEENI</sequence>
<comment type="caution">
    <text evidence="5">The sequence shown here is derived from an EMBL/GenBank/DDBJ whole genome shotgun (WGS) entry which is preliminary data.</text>
</comment>
<feature type="region of interest" description="Disordered" evidence="4">
    <location>
        <begin position="103"/>
        <end position="129"/>
    </location>
</feature>
<evidence type="ECO:0000313" key="6">
    <source>
        <dbReference type="Proteomes" id="UP000261032"/>
    </source>
</evidence>
<dbReference type="GO" id="GO:0009295">
    <property type="term" value="C:nucleoid"/>
    <property type="evidence" value="ECO:0007669"/>
    <property type="project" value="TreeGrafter"/>
</dbReference>
<dbReference type="InterPro" id="IPR000424">
    <property type="entry name" value="Primosome_PriB/ssb"/>
</dbReference>
<dbReference type="RefSeq" id="WP_117580730.1">
    <property type="nucleotide sequence ID" value="NZ_CP176642.1"/>
</dbReference>
<reference evidence="5 6" key="1">
    <citation type="submission" date="2018-08" db="EMBL/GenBank/DDBJ databases">
        <title>A genome reference for cultivated species of the human gut microbiota.</title>
        <authorList>
            <person name="Zou Y."/>
            <person name="Xue W."/>
            <person name="Luo G."/>
        </authorList>
    </citation>
    <scope>NUCLEOTIDE SEQUENCE [LARGE SCALE GENOMIC DNA]</scope>
    <source>
        <strain evidence="5 6">OM06-4</strain>
    </source>
</reference>
<dbReference type="NCBIfam" id="TIGR00621">
    <property type="entry name" value="ssb"/>
    <property type="match status" value="1"/>
</dbReference>
<dbReference type="AlphaFoldDB" id="A0A3E3EFM6"/>
<dbReference type="HAMAP" id="MF_00984">
    <property type="entry name" value="SSB"/>
    <property type="match status" value="1"/>
</dbReference>
<dbReference type="SUPFAM" id="SSF50249">
    <property type="entry name" value="Nucleic acid-binding proteins"/>
    <property type="match status" value="1"/>
</dbReference>
<dbReference type="PANTHER" id="PTHR10302:SF27">
    <property type="entry name" value="SINGLE-STRANDED DNA-BINDING PROTEIN"/>
    <property type="match status" value="1"/>
</dbReference>